<keyword evidence="2" id="KW-0418">Kinase</keyword>
<dbReference type="InterPro" id="IPR016477">
    <property type="entry name" value="Fructo-/Ketosamine-3-kinase"/>
</dbReference>
<dbReference type="Pfam" id="PF03881">
    <property type="entry name" value="Fructosamin_kin"/>
    <property type="match status" value="1"/>
</dbReference>
<dbReference type="SUPFAM" id="SSF56112">
    <property type="entry name" value="Protein kinase-like (PK-like)"/>
    <property type="match status" value="1"/>
</dbReference>
<accession>A0A3D9STU2</accession>
<dbReference type="OrthoDB" id="5291879at2"/>
<dbReference type="PANTHER" id="PTHR12149">
    <property type="entry name" value="FRUCTOSAMINE 3 KINASE-RELATED PROTEIN"/>
    <property type="match status" value="1"/>
</dbReference>
<sequence>MVPAGLERLLGVPVERVARVGSGHAWTLFRGTLADGREVFVKAADPGTAPDDEAGVFAAEAAGLRWLGEGDGGAGSGGRSDGGSGAGRQGGGGRGGASGGAPVPEVLGADESLLVLPWLPSEAPSREAAERFGRELAVLHAAGAESFGAPWQGYIAHLPLDNTRAGDWPRWYAERRIAPYLRRAARHLGDADVRLIERVMDRIEELGGPAEPPARIHGDLWSGNVVWSGGRAWLVDPAAHGGHRETDLAMLDLFGAPYLDRVMAAYQEIWPLADGWRARVPLHRLHPLLVHVVLYGGSYRSAAVDAARAALRVSW</sequence>
<protein>
    <submittedName>
        <fullName evidence="2">Fructosamine-3-kinase</fullName>
    </submittedName>
</protein>
<evidence type="ECO:0000313" key="3">
    <source>
        <dbReference type="Proteomes" id="UP000256661"/>
    </source>
</evidence>
<keyword evidence="2" id="KW-0808">Transferase</keyword>
<dbReference type="Gene3D" id="1.10.510.10">
    <property type="entry name" value="Transferase(Phosphotransferase) domain 1"/>
    <property type="match status" value="1"/>
</dbReference>
<dbReference type="EMBL" id="QTTT01000001">
    <property type="protein sequence ID" value="REE97910.1"/>
    <property type="molecule type" value="Genomic_DNA"/>
</dbReference>
<dbReference type="InterPro" id="IPR011009">
    <property type="entry name" value="Kinase-like_dom_sf"/>
</dbReference>
<gene>
    <name evidence="2" type="ORF">DFJ69_3389</name>
</gene>
<organism evidence="2 3">
    <name type="scientific">Thermomonospora umbrina</name>
    <dbReference type="NCBI Taxonomy" id="111806"/>
    <lineage>
        <taxon>Bacteria</taxon>
        <taxon>Bacillati</taxon>
        <taxon>Actinomycetota</taxon>
        <taxon>Actinomycetes</taxon>
        <taxon>Streptosporangiales</taxon>
        <taxon>Thermomonosporaceae</taxon>
        <taxon>Thermomonospora</taxon>
    </lineage>
</organism>
<dbReference type="Gene3D" id="3.30.200.20">
    <property type="entry name" value="Phosphorylase Kinase, domain 1"/>
    <property type="match status" value="1"/>
</dbReference>
<dbReference type="PANTHER" id="PTHR12149:SF8">
    <property type="entry name" value="PROTEIN-RIBULOSAMINE 3-KINASE"/>
    <property type="match status" value="1"/>
</dbReference>
<comment type="caution">
    <text evidence="2">The sequence shown here is derived from an EMBL/GenBank/DDBJ whole genome shotgun (WGS) entry which is preliminary data.</text>
</comment>
<feature type="compositionally biased region" description="Gly residues" evidence="1">
    <location>
        <begin position="69"/>
        <end position="99"/>
    </location>
</feature>
<evidence type="ECO:0000313" key="2">
    <source>
        <dbReference type="EMBL" id="REE97910.1"/>
    </source>
</evidence>
<dbReference type="Gene3D" id="1.20.1270.240">
    <property type="match status" value="1"/>
</dbReference>
<proteinExistence type="predicted"/>
<reference evidence="2 3" key="1">
    <citation type="submission" date="2018-08" db="EMBL/GenBank/DDBJ databases">
        <title>Sequencing the genomes of 1000 actinobacteria strains.</title>
        <authorList>
            <person name="Klenk H.-P."/>
        </authorList>
    </citation>
    <scope>NUCLEOTIDE SEQUENCE [LARGE SCALE GENOMIC DNA]</scope>
    <source>
        <strain evidence="2 3">DSM 43927</strain>
    </source>
</reference>
<evidence type="ECO:0000256" key="1">
    <source>
        <dbReference type="SAM" id="MobiDB-lite"/>
    </source>
</evidence>
<name>A0A3D9STU2_9ACTN</name>
<dbReference type="Proteomes" id="UP000256661">
    <property type="component" value="Unassembled WGS sequence"/>
</dbReference>
<dbReference type="RefSeq" id="WP_116023433.1">
    <property type="nucleotide sequence ID" value="NZ_QTTT01000001.1"/>
</dbReference>
<keyword evidence="3" id="KW-1185">Reference proteome</keyword>
<dbReference type="AlphaFoldDB" id="A0A3D9STU2"/>
<feature type="region of interest" description="Disordered" evidence="1">
    <location>
        <begin position="68"/>
        <end position="103"/>
    </location>
</feature>
<dbReference type="GO" id="GO:0016301">
    <property type="term" value="F:kinase activity"/>
    <property type="evidence" value="ECO:0007669"/>
    <property type="project" value="UniProtKB-UniRule"/>
</dbReference>